<dbReference type="InterPro" id="IPR019821">
    <property type="entry name" value="Kinesin_motor_CS"/>
</dbReference>
<dbReference type="InterPro" id="IPR036961">
    <property type="entry name" value="Kinesin_motor_dom_sf"/>
</dbReference>
<evidence type="ECO:0000256" key="1">
    <source>
        <dbReference type="ARBA" id="ARBA00022741"/>
    </source>
</evidence>
<evidence type="ECO:0000256" key="3">
    <source>
        <dbReference type="PROSITE-ProRule" id="PRU00283"/>
    </source>
</evidence>
<dbReference type="Gene3D" id="2.60.200.20">
    <property type="match status" value="1"/>
</dbReference>
<feature type="compositionally biased region" description="Low complexity" evidence="5">
    <location>
        <begin position="665"/>
        <end position="674"/>
    </location>
</feature>
<feature type="coiled-coil region" evidence="4">
    <location>
        <begin position="578"/>
        <end position="605"/>
    </location>
</feature>
<keyword evidence="9" id="KW-1185">Reference proteome</keyword>
<dbReference type="PROSITE" id="PS50067">
    <property type="entry name" value="KINESIN_MOTOR_2"/>
    <property type="match status" value="1"/>
</dbReference>
<evidence type="ECO:0000256" key="5">
    <source>
        <dbReference type="SAM" id="MobiDB-lite"/>
    </source>
</evidence>
<evidence type="ECO:0000256" key="2">
    <source>
        <dbReference type="ARBA" id="ARBA00022840"/>
    </source>
</evidence>
<feature type="binding site" evidence="3">
    <location>
        <begin position="221"/>
        <end position="228"/>
    </location>
    <ligand>
        <name>ATP</name>
        <dbReference type="ChEBI" id="CHEBI:30616"/>
    </ligand>
</feature>
<feature type="compositionally biased region" description="Acidic residues" evidence="5">
    <location>
        <begin position="996"/>
        <end position="1031"/>
    </location>
</feature>
<evidence type="ECO:0000313" key="9">
    <source>
        <dbReference type="Proteomes" id="UP000794436"/>
    </source>
</evidence>
<feature type="compositionally biased region" description="Polar residues" evidence="5">
    <location>
        <begin position="1190"/>
        <end position="1204"/>
    </location>
</feature>
<feature type="region of interest" description="Disordered" evidence="5">
    <location>
        <begin position="1044"/>
        <end position="1073"/>
    </location>
</feature>
<feature type="region of interest" description="Disordered" evidence="5">
    <location>
        <begin position="978"/>
        <end position="1031"/>
    </location>
</feature>
<evidence type="ECO:0000256" key="4">
    <source>
        <dbReference type="SAM" id="Coils"/>
    </source>
</evidence>
<feature type="compositionally biased region" description="Basic and acidic residues" evidence="5">
    <location>
        <begin position="1046"/>
        <end position="1066"/>
    </location>
</feature>
<dbReference type="Gene3D" id="2.30.29.30">
    <property type="entry name" value="Pleckstrin-homology domain (PH domain)/Phosphotyrosine-binding domain (PTB)"/>
    <property type="match status" value="1"/>
</dbReference>
<sequence>MLSRRVALPKCISPSNSKTSTPPANAPSSTVSTANQTASKEGSRASSNPGESDDRPRKSEEHVTAVAAREDAGQVSKDCAIKVVIRVRPLSEKELLARSPVVVNVSKSSVQVVNPALFTDPTFLEAISTPAQKVTAGNVPMALSAQAVTAATSAGECRTFHFDRCFGVDNAVANESEPFANAYDIDYQTQRPNQELVFEEIGKDIIPSAFQGFNCTVLAYGQTGSGKTHTMVGEKTIKGKGVIPRVCEALFHGIDARREHEEQRTQDDTDGSGSAKKTVYTVQISYCEIYKEKVHDLLDGVPVSAPSPTSSFTSSSSFPPSPTGSVTGSSSESSASRGRILKVREHPITGPFVEGLSTRLVGSYDEIAEELIAGDKLRTVAATLVNSVSSRSHAVFTMTLTQTTVDPATQLSSVKLSKICMIDLAGSERANVSGTSGDRLKEGAMINKSLTTLGRVISALSKNSPDRVPYRDSTLTWLLKESLGGNAKTTMIAMVSPAAENYDETMSTLRYAESAKKVMNRAVVNEDPNARLIRQLRDEITQLKAQLTKRESEAFYLVENLKDKPELPPSVQDRDEFYQAMQSEVETYHTELEKLKKRQAEEEELRRKSAKIVRLHPEYPSIINANILEEQHGANEVAIFCLGDGISVVGTEEPPQTLDDDEAPQPKSRPSSPRRTSRATSWAGSLLKRRKSSAAESSAARGDKDLPDEEKLESSGSGSPQRTILPSHNGDKFNAEVATSYLVLPGDETNKILPRHAVIAVRKRFVRTDTTEDTREKQSKANNIQGSDVEYAVEVQAFDSNSPVLVNGNPVSGEAPTQLQHGDIIGFGSDYRFRVHVPSVAAAKYMKKETIKIEDVSLADLVAEANTICEKWHMHMGFSLVPQTAAVADMGNNEAASDVKPQKVLVRKGLGDRRFSVVQWPRAMLEEKVKFLRKLSESLESSISELPAIIEGEAPNDTHGAEGNAENEDIDAASLDISPVQDDDKDCDDPASSAVCEEEIIGEDDGNDEGVEGNDDKGDEDENEEGDEDIDAVNEMVDGVQSKLSLARDPDHASEREDSHNDKDSRSSLTRAIPASMSMDHFYTSTHETMGGVVTHSSPPPPLPCVRLLGHGRIYLSGLPLVKLPSQPSPDLQFSVAIYGANGNQIARLMCHLRVDEGNNAAAHPATSKDGDTASKQPGLKRTLSFPSHRASSTAGNQAASSKNVAVAAPTRRVGIQVTIETIEFVSKVPLAEQASLALKKWSASSSSSGHPESATESTPKFNISSKREESSDQNSVAIDHLIRQTALCYESGEYLVGDEYLAIEVWGYGEHIANSDSSEPLLSFPVPAGSKPHKLELFVSVDLEEREADGLFRPVAVKADGTLRLHDNHPRRVNLRITQADHKPFVLKEIQLVQLSAALSIRGAANLSVGDGKSSQWMVFPSATGAPGAAATMDLDASPTFKSWTRLFSRSPVEFDSSSRSLSVSLRWERGQDQENEVCDEEDSRSVFRIVVSLLTTLSTQPIVISKSIVTKISPTTVTSSQRLAREWENSRTAWWARESFSRSYRLGTWYAVELVSTGSHLDVGGHFDASNGDVDVTSKPDTDEPDSGDLSVSPIAEAAVSSHINGLRRLELAFAMERVRQEILVRYLATRISDEYPLTLDRAQEVFEQIVSLSAVEDPSTNEVTLPTPVIKVLQLDSALYLRHKANKELFVALESGDATGMATPSPFEEPNESSSEMPMMHFISEPTHLVTGEASGEMSGFLMFSTSVPLDESSAVVPLTASHSSSSSNVLSWARNTLSSHLGWDRRWFVLKRPFLYAYKSFARKEQVGVLDISKAQLVVPSTSSSRRLSTSSSKPAADEAPPASSTSLPFCFQLVSLAGSKCVVWSLQASTAGELRAWLVAIDPLKIEAREAVVSSNNAQTSSDAVAITA</sequence>
<dbReference type="SUPFAM" id="SSF52540">
    <property type="entry name" value="P-loop containing nucleoside triphosphate hydrolases"/>
    <property type="match status" value="1"/>
</dbReference>
<feature type="region of interest" description="Disordered" evidence="5">
    <location>
        <begin position="1161"/>
        <end position="1206"/>
    </location>
</feature>
<dbReference type="GO" id="GO:0003777">
    <property type="term" value="F:microtubule motor activity"/>
    <property type="evidence" value="ECO:0007669"/>
    <property type="project" value="InterPro"/>
</dbReference>
<dbReference type="GO" id="GO:0008017">
    <property type="term" value="F:microtubule binding"/>
    <property type="evidence" value="ECO:0007669"/>
    <property type="project" value="InterPro"/>
</dbReference>
<dbReference type="Pfam" id="PF00169">
    <property type="entry name" value="PH"/>
    <property type="match status" value="1"/>
</dbReference>
<dbReference type="EMBL" id="SPLM01000146">
    <property type="protein sequence ID" value="TMW56131.1"/>
    <property type="molecule type" value="Genomic_DNA"/>
</dbReference>
<feature type="region of interest" description="Disordered" evidence="5">
    <location>
        <begin position="1"/>
        <end position="62"/>
    </location>
</feature>
<gene>
    <name evidence="8" type="ORF">Poli38472_008779</name>
</gene>
<dbReference type="SMART" id="SM00233">
    <property type="entry name" value="PH"/>
    <property type="match status" value="1"/>
</dbReference>
<dbReference type="InterPro" id="IPR001752">
    <property type="entry name" value="Kinesin_motor_dom"/>
</dbReference>
<dbReference type="SMART" id="SM00129">
    <property type="entry name" value="KISc"/>
    <property type="match status" value="1"/>
</dbReference>
<protein>
    <recommendedName>
        <fullName evidence="10">Kinesin</fullName>
    </recommendedName>
</protein>
<evidence type="ECO:0008006" key="10">
    <source>
        <dbReference type="Google" id="ProtNLM"/>
    </source>
</evidence>
<dbReference type="Gene3D" id="3.40.850.10">
    <property type="entry name" value="Kinesin motor domain"/>
    <property type="match status" value="1"/>
</dbReference>
<feature type="compositionally biased region" description="Basic and acidic residues" evidence="5">
    <location>
        <begin position="52"/>
        <end position="62"/>
    </location>
</feature>
<organism evidence="8 9">
    <name type="scientific">Pythium oligandrum</name>
    <name type="common">Mycoparasitic fungus</name>
    <dbReference type="NCBI Taxonomy" id="41045"/>
    <lineage>
        <taxon>Eukaryota</taxon>
        <taxon>Sar</taxon>
        <taxon>Stramenopiles</taxon>
        <taxon>Oomycota</taxon>
        <taxon>Peronosporomycetes</taxon>
        <taxon>Pythiales</taxon>
        <taxon>Pythiaceae</taxon>
        <taxon>Pythium</taxon>
    </lineage>
</organism>
<dbReference type="Pfam" id="PF00225">
    <property type="entry name" value="Kinesin"/>
    <property type="match status" value="1"/>
</dbReference>
<dbReference type="Gene3D" id="1.20.5.1700">
    <property type="match status" value="1"/>
</dbReference>
<feature type="region of interest" description="Disordered" evidence="5">
    <location>
        <begin position="1829"/>
        <end position="1848"/>
    </location>
</feature>
<evidence type="ECO:0000313" key="8">
    <source>
        <dbReference type="EMBL" id="TMW56131.1"/>
    </source>
</evidence>
<reference evidence="8" key="1">
    <citation type="submission" date="2019-03" db="EMBL/GenBank/DDBJ databases">
        <title>Long read genome sequence of the mycoparasitic Pythium oligandrum ATCC 38472 isolated from sugarbeet rhizosphere.</title>
        <authorList>
            <person name="Gaulin E."/>
        </authorList>
    </citation>
    <scope>NUCLEOTIDE SEQUENCE</scope>
    <source>
        <strain evidence="8">ATCC 38472_TT</strain>
    </source>
</reference>
<dbReference type="InterPro" id="IPR011993">
    <property type="entry name" value="PH-like_dom_sf"/>
</dbReference>
<dbReference type="Proteomes" id="UP000794436">
    <property type="component" value="Unassembled WGS sequence"/>
</dbReference>
<feature type="domain" description="PH" evidence="6">
    <location>
        <begin position="1767"/>
        <end position="1891"/>
    </location>
</feature>
<name>A0A8K1FBH3_PYTOL</name>
<feature type="region of interest" description="Disordered" evidence="5">
    <location>
        <begin position="650"/>
        <end position="731"/>
    </location>
</feature>
<feature type="compositionally biased region" description="Low complexity" evidence="5">
    <location>
        <begin position="305"/>
        <end position="336"/>
    </location>
</feature>
<feature type="region of interest" description="Disordered" evidence="5">
    <location>
        <begin position="1244"/>
        <end position="1272"/>
    </location>
</feature>
<accession>A0A8K1FBH3</accession>
<dbReference type="SUPFAM" id="SSF50729">
    <property type="entry name" value="PH domain-like"/>
    <property type="match status" value="1"/>
</dbReference>
<feature type="region of interest" description="Disordered" evidence="5">
    <location>
        <begin position="305"/>
        <end position="338"/>
    </location>
</feature>
<keyword evidence="3" id="KW-0505">Motor protein</keyword>
<feature type="compositionally biased region" description="Polar residues" evidence="5">
    <location>
        <begin position="1255"/>
        <end position="1265"/>
    </location>
</feature>
<keyword evidence="4" id="KW-0175">Coiled coil</keyword>
<dbReference type="OrthoDB" id="3176171at2759"/>
<keyword evidence="1 3" id="KW-0547">Nucleotide-binding</keyword>
<evidence type="ECO:0000259" key="7">
    <source>
        <dbReference type="PROSITE" id="PS50067"/>
    </source>
</evidence>
<feature type="compositionally biased region" description="Polar residues" evidence="5">
    <location>
        <begin position="13"/>
        <end position="50"/>
    </location>
</feature>
<comment type="similarity">
    <text evidence="3">Belongs to the TRAFAC class myosin-kinesin ATPase superfamily. Kinesin family.</text>
</comment>
<dbReference type="PROSITE" id="PS50003">
    <property type="entry name" value="PH_DOMAIN"/>
    <property type="match status" value="1"/>
</dbReference>
<evidence type="ECO:0000259" key="6">
    <source>
        <dbReference type="PROSITE" id="PS50003"/>
    </source>
</evidence>
<proteinExistence type="inferred from homology"/>
<dbReference type="InterPro" id="IPR001849">
    <property type="entry name" value="PH_domain"/>
</dbReference>
<dbReference type="PROSITE" id="PS00411">
    <property type="entry name" value="KINESIN_MOTOR_1"/>
    <property type="match status" value="1"/>
</dbReference>
<feature type="domain" description="Kinesin motor" evidence="7">
    <location>
        <begin position="80"/>
        <end position="518"/>
    </location>
</feature>
<dbReference type="GO" id="GO:0005524">
    <property type="term" value="F:ATP binding"/>
    <property type="evidence" value="ECO:0007669"/>
    <property type="project" value="UniProtKB-UniRule"/>
</dbReference>
<comment type="caution">
    <text evidence="8">The sequence shown here is derived from an EMBL/GenBank/DDBJ whole genome shotgun (WGS) entry which is preliminary data.</text>
</comment>
<feature type="region of interest" description="Disordered" evidence="5">
    <location>
        <begin position="1574"/>
        <end position="1593"/>
    </location>
</feature>
<dbReference type="PRINTS" id="PR00380">
    <property type="entry name" value="KINESINHEAVY"/>
</dbReference>
<keyword evidence="2 3" id="KW-0067">ATP-binding</keyword>
<dbReference type="InterPro" id="IPR027417">
    <property type="entry name" value="P-loop_NTPase"/>
</dbReference>
<feature type="compositionally biased region" description="Polar residues" evidence="5">
    <location>
        <begin position="714"/>
        <end position="726"/>
    </location>
</feature>
<dbReference type="PANTHER" id="PTHR47117">
    <property type="entry name" value="STAR-RELATED LIPID TRANSFER PROTEIN 9"/>
    <property type="match status" value="1"/>
</dbReference>
<dbReference type="GO" id="GO:0007018">
    <property type="term" value="P:microtubule-based movement"/>
    <property type="evidence" value="ECO:0007669"/>
    <property type="project" value="InterPro"/>
</dbReference>